<evidence type="ECO:0000256" key="1">
    <source>
        <dbReference type="ARBA" id="ARBA00004613"/>
    </source>
</evidence>
<dbReference type="Proteomes" id="UP000693981">
    <property type="component" value="Unassembled WGS sequence"/>
</dbReference>
<reference evidence="6" key="1">
    <citation type="submission" date="2021-02" db="EMBL/GenBank/DDBJ databases">
        <authorList>
            <person name="Palmer J.M."/>
        </authorList>
    </citation>
    <scope>NUCLEOTIDE SEQUENCE</scope>
    <source>
        <strain evidence="6">SCRP23</strain>
    </source>
</reference>
<proteinExistence type="inferred from homology"/>
<evidence type="ECO:0000313" key="6">
    <source>
        <dbReference type="EMBL" id="KAG7378067.1"/>
    </source>
</evidence>
<sequence length="144" mass="16218">MRCFIVLLMITLAVSISAQSTTKYPEQAAISMTASPTAVRAVDAGNKRFLRDQDDADNEERAIGFKSLAKKFKNVFLSKIKLVKPPLPNKKELDMMSYRDDIAFPFFKSWVELDLPLANVVRIVNNPKIVESFMRYKITATGGL</sequence>
<evidence type="ECO:0000256" key="3">
    <source>
        <dbReference type="ARBA" id="ARBA00022525"/>
    </source>
</evidence>
<protein>
    <recommendedName>
        <fullName evidence="5">RxLR effector protein</fullName>
    </recommendedName>
</protein>
<evidence type="ECO:0000256" key="2">
    <source>
        <dbReference type="ARBA" id="ARBA00010400"/>
    </source>
</evidence>
<evidence type="ECO:0000256" key="5">
    <source>
        <dbReference type="RuleBase" id="RU367124"/>
    </source>
</evidence>
<evidence type="ECO:0000313" key="7">
    <source>
        <dbReference type="Proteomes" id="UP000693981"/>
    </source>
</evidence>
<keyword evidence="7" id="KW-1185">Reference proteome</keyword>
<comment type="similarity">
    <text evidence="2 5">Belongs to the RxLR effector family.</text>
</comment>
<name>A0A8T1V9V0_9STRA</name>
<comment type="function">
    <text evidence="5">Effector that suppresses plant defense responses during pathogen infection.</text>
</comment>
<dbReference type="GO" id="GO:0005576">
    <property type="term" value="C:extracellular region"/>
    <property type="evidence" value="ECO:0007669"/>
    <property type="project" value="UniProtKB-SubCell"/>
</dbReference>
<accession>A0A8T1V9V0</accession>
<dbReference type="EMBL" id="JAGDFL010001081">
    <property type="protein sequence ID" value="KAG7378067.1"/>
    <property type="molecule type" value="Genomic_DNA"/>
</dbReference>
<gene>
    <name evidence="6" type="ORF">PHYBOEH_000522</name>
</gene>
<keyword evidence="4 5" id="KW-0732">Signal</keyword>
<comment type="subcellular location">
    <subcellularLocation>
        <location evidence="1 5">Secreted</location>
    </subcellularLocation>
</comment>
<keyword evidence="3 5" id="KW-0964">Secreted</keyword>
<dbReference type="InterPro" id="IPR031825">
    <property type="entry name" value="RXLR"/>
</dbReference>
<comment type="domain">
    <text evidence="5">The RxLR-dEER motif acts to carry the protein into the host cell cytoplasm through binding to cell surface phosphatidylinositol-3-phosphate.</text>
</comment>
<feature type="signal peptide" evidence="5">
    <location>
        <begin position="1"/>
        <end position="18"/>
    </location>
</feature>
<organism evidence="6 7">
    <name type="scientific">Phytophthora boehmeriae</name>
    <dbReference type="NCBI Taxonomy" id="109152"/>
    <lineage>
        <taxon>Eukaryota</taxon>
        <taxon>Sar</taxon>
        <taxon>Stramenopiles</taxon>
        <taxon>Oomycota</taxon>
        <taxon>Peronosporomycetes</taxon>
        <taxon>Peronosporales</taxon>
        <taxon>Peronosporaceae</taxon>
        <taxon>Phytophthora</taxon>
    </lineage>
</organism>
<comment type="caution">
    <text evidence="6">The sequence shown here is derived from an EMBL/GenBank/DDBJ whole genome shotgun (WGS) entry which is preliminary data.</text>
</comment>
<dbReference type="AlphaFoldDB" id="A0A8T1V9V0"/>
<feature type="chain" id="PRO_5035963931" description="RxLR effector protein" evidence="5">
    <location>
        <begin position="19"/>
        <end position="144"/>
    </location>
</feature>
<dbReference type="Pfam" id="PF16810">
    <property type="entry name" value="RXLR"/>
    <property type="match status" value="1"/>
</dbReference>
<evidence type="ECO:0000256" key="4">
    <source>
        <dbReference type="ARBA" id="ARBA00022729"/>
    </source>
</evidence>